<keyword evidence="4" id="KW-1185">Reference proteome</keyword>
<gene>
    <name evidence="3" type="ORF">ICL16_17080</name>
</gene>
<dbReference type="InterPro" id="IPR001387">
    <property type="entry name" value="Cro/C1-type_HTH"/>
</dbReference>
<sequence length="400" mass="45583">MIVSIILGMPIFHAELADHPHFDLERISILSVSESKPKKNKKSCVLTDSGRKKLNQALGKQYSKGYKIVELAEGAGINRDTISNILSKEPKPVTWKCLNELFSFLGIDLEESDFENPPKNQVLMGSQNPSQVLQKSDDFILLTSNSEKLKNALWKLNYFNQQNLFDDAISQVKPAAAFLIHGKPNYGQSWLVNLLKYKVPYHTDAWQKGIYIKPHRKDIQTLWQSLANELKTDPSAEAVVKELYQHWQTRTVIIALHDVDLIAGSCLQQFINELWQPLVARVNGVPLPQRRHRIVLFLVDNKNSKLKLETSISLGGKPDRNKPHIPLALQEIEPFNQDLIETWVGVQSELLSQLWESLEPIEKVMGEIIERDNQPISVLKDICQCFELNWEQDIAGKLAL</sequence>
<dbReference type="EMBL" id="JACXAE010000060">
    <property type="protein sequence ID" value="MBD2773737.1"/>
    <property type="molecule type" value="Genomic_DNA"/>
</dbReference>
<evidence type="ECO:0000259" key="2">
    <source>
        <dbReference type="Pfam" id="PF19995"/>
    </source>
</evidence>
<feature type="domain" description="HTH cro/C1-type" evidence="1">
    <location>
        <begin position="64"/>
        <end position="111"/>
    </location>
</feature>
<dbReference type="InterPro" id="IPR045475">
    <property type="entry name" value="iSTAND"/>
</dbReference>
<dbReference type="Pfam" id="PF19995">
    <property type="entry name" value="iSTAND"/>
    <property type="match status" value="1"/>
</dbReference>
<dbReference type="RefSeq" id="WP_190829888.1">
    <property type="nucleotide sequence ID" value="NZ_CAWPPI010000060.1"/>
</dbReference>
<protein>
    <submittedName>
        <fullName evidence="3">Helix-turn-helix transcriptional regulator</fullName>
    </submittedName>
</protein>
<organism evidence="3 4">
    <name type="scientific">Iningainema tapete BLCC-T55</name>
    <dbReference type="NCBI Taxonomy" id="2748662"/>
    <lineage>
        <taxon>Bacteria</taxon>
        <taxon>Bacillati</taxon>
        <taxon>Cyanobacteriota</taxon>
        <taxon>Cyanophyceae</taxon>
        <taxon>Nostocales</taxon>
        <taxon>Scytonemataceae</taxon>
        <taxon>Iningainema tapete</taxon>
    </lineage>
</organism>
<feature type="domain" description="Inactive STAND" evidence="2">
    <location>
        <begin position="155"/>
        <end position="298"/>
    </location>
</feature>
<evidence type="ECO:0000259" key="1">
    <source>
        <dbReference type="Pfam" id="PF13443"/>
    </source>
</evidence>
<dbReference type="Pfam" id="PF13443">
    <property type="entry name" value="HTH_26"/>
    <property type="match status" value="1"/>
</dbReference>
<dbReference type="Proteomes" id="UP000629098">
    <property type="component" value="Unassembled WGS sequence"/>
</dbReference>
<dbReference type="SUPFAM" id="SSF47413">
    <property type="entry name" value="lambda repressor-like DNA-binding domains"/>
    <property type="match status" value="1"/>
</dbReference>
<name>A0A8J6XNL8_9CYAN</name>
<accession>A0A8J6XNL8</accession>
<dbReference type="GO" id="GO:0003677">
    <property type="term" value="F:DNA binding"/>
    <property type="evidence" value="ECO:0007669"/>
    <property type="project" value="InterPro"/>
</dbReference>
<dbReference type="InterPro" id="IPR010982">
    <property type="entry name" value="Lambda_DNA-bd_dom_sf"/>
</dbReference>
<dbReference type="Gene3D" id="1.10.260.40">
    <property type="entry name" value="lambda repressor-like DNA-binding domains"/>
    <property type="match status" value="1"/>
</dbReference>
<dbReference type="AlphaFoldDB" id="A0A8J6XNL8"/>
<comment type="caution">
    <text evidence="3">The sequence shown here is derived from an EMBL/GenBank/DDBJ whole genome shotgun (WGS) entry which is preliminary data.</text>
</comment>
<evidence type="ECO:0000313" key="4">
    <source>
        <dbReference type="Proteomes" id="UP000629098"/>
    </source>
</evidence>
<proteinExistence type="predicted"/>
<evidence type="ECO:0000313" key="3">
    <source>
        <dbReference type="EMBL" id="MBD2773737.1"/>
    </source>
</evidence>
<reference evidence="3" key="1">
    <citation type="submission" date="2020-09" db="EMBL/GenBank/DDBJ databases">
        <title>Iningainema tapete sp. nov. (Scytonemataceae, Cyanobacteria) from greenhouses in central Florida (USA) produces two types of nodularin with biosynthetic potential for microcystin-LR and anabaenopeptins.</title>
        <authorList>
            <person name="Berthold D.E."/>
            <person name="Lefler F.W."/>
            <person name="Huang I.-S."/>
            <person name="Abdulla H."/>
            <person name="Zimba P.V."/>
            <person name="Laughinghouse H.D. IV."/>
        </authorList>
    </citation>
    <scope>NUCLEOTIDE SEQUENCE</scope>
    <source>
        <strain evidence="3">BLCCT55</strain>
    </source>
</reference>